<name>A0A314Z0Y9_PRUYE</name>
<proteinExistence type="predicted"/>
<gene>
    <name evidence="1" type="ORF">Pyn_34361</name>
</gene>
<dbReference type="PANTHER" id="PTHR47337">
    <property type="entry name" value="TETRATRICOPEPTIDE REPEAT (TPR)-LIKE SUPERFAMILY PROTEIN"/>
    <property type="match status" value="1"/>
</dbReference>
<evidence type="ECO:0000313" key="1">
    <source>
        <dbReference type="EMBL" id="PQQ10818.1"/>
    </source>
</evidence>
<dbReference type="OrthoDB" id="1926212at2759"/>
<dbReference type="EMBL" id="PJQY01000461">
    <property type="protein sequence ID" value="PQQ10818.1"/>
    <property type="molecule type" value="Genomic_DNA"/>
</dbReference>
<accession>A0A314Z0Y9</accession>
<dbReference type="STRING" id="2094558.A0A314Z0Y9"/>
<dbReference type="Gene3D" id="1.25.40.10">
    <property type="entry name" value="Tetratricopeptide repeat domain"/>
    <property type="match status" value="1"/>
</dbReference>
<dbReference type="InterPro" id="IPR011990">
    <property type="entry name" value="TPR-like_helical_dom_sf"/>
</dbReference>
<dbReference type="Proteomes" id="UP000250321">
    <property type="component" value="Unassembled WGS sequence"/>
</dbReference>
<dbReference type="PANTHER" id="PTHR47337:SF1">
    <property type="entry name" value="TETRATRICOPEPTIDE REPEAT (TPR)-LIKE SUPERFAMILY PROTEIN"/>
    <property type="match status" value="1"/>
</dbReference>
<comment type="caution">
    <text evidence="1">The sequence shown here is derived from an EMBL/GenBank/DDBJ whole genome shotgun (WGS) entry which is preliminary data.</text>
</comment>
<organism evidence="1 2">
    <name type="scientific">Prunus yedoensis var. nudiflora</name>
    <dbReference type="NCBI Taxonomy" id="2094558"/>
    <lineage>
        <taxon>Eukaryota</taxon>
        <taxon>Viridiplantae</taxon>
        <taxon>Streptophyta</taxon>
        <taxon>Embryophyta</taxon>
        <taxon>Tracheophyta</taxon>
        <taxon>Spermatophyta</taxon>
        <taxon>Magnoliopsida</taxon>
        <taxon>eudicotyledons</taxon>
        <taxon>Gunneridae</taxon>
        <taxon>Pentapetalae</taxon>
        <taxon>rosids</taxon>
        <taxon>fabids</taxon>
        <taxon>Rosales</taxon>
        <taxon>Rosaceae</taxon>
        <taxon>Amygdaloideae</taxon>
        <taxon>Amygdaleae</taxon>
        <taxon>Prunus</taxon>
    </lineage>
</organism>
<reference evidence="1 2" key="1">
    <citation type="submission" date="2018-02" db="EMBL/GenBank/DDBJ databases">
        <title>Draft genome of wild Prunus yedoensis var. nudiflora.</title>
        <authorList>
            <person name="Baek S."/>
            <person name="Kim J.-H."/>
            <person name="Choi K."/>
            <person name="Kim G.-B."/>
            <person name="Cho A."/>
            <person name="Jang H."/>
            <person name="Shin C.-H."/>
            <person name="Yu H.-J."/>
            <person name="Mun J.-H."/>
        </authorList>
    </citation>
    <scope>NUCLEOTIDE SEQUENCE [LARGE SCALE GENOMIC DNA]</scope>
    <source>
        <strain evidence="2">cv. Jeju island</strain>
        <tissue evidence="1">Leaf</tissue>
    </source>
</reference>
<protein>
    <submittedName>
        <fullName evidence="1">Uncharacterized protein</fullName>
    </submittedName>
</protein>
<sequence length="104" mass="11564">MDAHEDRNLVATLDVNRASVLHKMGLLRECLRDCSRALQISSNCAKDAVRDLDVAKILELTLGGKRQIESEMKIILDQQNGTSNPSVQQYENTSDILGKIITII</sequence>
<keyword evidence="2" id="KW-1185">Reference proteome</keyword>
<dbReference type="AlphaFoldDB" id="A0A314Z0Y9"/>
<evidence type="ECO:0000313" key="2">
    <source>
        <dbReference type="Proteomes" id="UP000250321"/>
    </source>
</evidence>